<sequence length="72" mass="8125">MLLPRFRFLRSVASLTMRAFSRGPVSLQGKAPDMSEGNAHLLVSNVRNRLREIVGASTNWRYSNRSSIATLY</sequence>
<dbReference type="Proteomes" id="UP000314982">
    <property type="component" value="Unassembled WGS sequence"/>
</dbReference>
<evidence type="ECO:0000313" key="1">
    <source>
        <dbReference type="Ensembl" id="ENSHHUP00000014329.1"/>
    </source>
</evidence>
<keyword evidence="2" id="KW-1185">Reference proteome</keyword>
<reference evidence="2" key="1">
    <citation type="submission" date="2018-06" db="EMBL/GenBank/DDBJ databases">
        <title>Genome assembly of Danube salmon.</title>
        <authorList>
            <person name="Macqueen D.J."/>
            <person name="Gundappa M.K."/>
        </authorList>
    </citation>
    <scope>NUCLEOTIDE SEQUENCE [LARGE SCALE GENOMIC DNA]</scope>
</reference>
<dbReference type="STRING" id="62062.ENSHHUP00000014329"/>
<evidence type="ECO:0000313" key="2">
    <source>
        <dbReference type="Proteomes" id="UP000314982"/>
    </source>
</evidence>
<reference evidence="1" key="3">
    <citation type="submission" date="2025-09" db="UniProtKB">
        <authorList>
            <consortium name="Ensembl"/>
        </authorList>
    </citation>
    <scope>IDENTIFICATION</scope>
</reference>
<reference evidence="1" key="2">
    <citation type="submission" date="2025-08" db="UniProtKB">
        <authorList>
            <consortium name="Ensembl"/>
        </authorList>
    </citation>
    <scope>IDENTIFICATION</scope>
</reference>
<protein>
    <submittedName>
        <fullName evidence="1">Uncharacterized protein</fullName>
    </submittedName>
</protein>
<dbReference type="AlphaFoldDB" id="A0A4W5KSW0"/>
<dbReference type="Ensembl" id="ENSHHUT00000014813.1">
    <property type="protein sequence ID" value="ENSHHUP00000014329.1"/>
    <property type="gene ID" value="ENSHHUG00000008871.1"/>
</dbReference>
<organism evidence="1 2">
    <name type="scientific">Hucho hucho</name>
    <name type="common">huchen</name>
    <dbReference type="NCBI Taxonomy" id="62062"/>
    <lineage>
        <taxon>Eukaryota</taxon>
        <taxon>Metazoa</taxon>
        <taxon>Chordata</taxon>
        <taxon>Craniata</taxon>
        <taxon>Vertebrata</taxon>
        <taxon>Euteleostomi</taxon>
        <taxon>Actinopterygii</taxon>
        <taxon>Neopterygii</taxon>
        <taxon>Teleostei</taxon>
        <taxon>Protacanthopterygii</taxon>
        <taxon>Salmoniformes</taxon>
        <taxon>Salmonidae</taxon>
        <taxon>Salmoninae</taxon>
        <taxon>Hucho</taxon>
    </lineage>
</organism>
<proteinExistence type="predicted"/>
<name>A0A4W5KSW0_9TELE</name>
<accession>A0A4W5KSW0</accession>